<keyword evidence="3" id="KW-0479">Metal-binding</keyword>
<gene>
    <name evidence="7" type="ORF">A11A3_03964</name>
</gene>
<reference evidence="7 8" key="1">
    <citation type="journal article" date="2012" name="J. Bacteriol.">
        <title>Genome Sequence of the Alkane-Degrading Bacterium Alcanivorax hongdengensis Type Strain A-11-3.</title>
        <authorList>
            <person name="Lai Q."/>
            <person name="Shao Z."/>
        </authorList>
    </citation>
    <scope>NUCLEOTIDE SEQUENCE [LARGE SCALE GENOMIC DNA]</scope>
    <source>
        <strain evidence="7 8">A-11-3</strain>
    </source>
</reference>
<accession>L0WF72</accession>
<dbReference type="InterPro" id="IPR002933">
    <property type="entry name" value="Peptidase_M20"/>
</dbReference>
<dbReference type="PANTHER" id="PTHR45962">
    <property type="entry name" value="N-FATTY-ACYL-AMINO ACID SYNTHASE/HYDROLASE PM20D1"/>
    <property type="match status" value="1"/>
</dbReference>
<dbReference type="InterPro" id="IPR047177">
    <property type="entry name" value="Pept_M20A"/>
</dbReference>
<dbReference type="GO" id="GO:0046872">
    <property type="term" value="F:metal ion binding"/>
    <property type="evidence" value="ECO:0007669"/>
    <property type="project" value="UniProtKB-KW"/>
</dbReference>
<dbReference type="Pfam" id="PF01546">
    <property type="entry name" value="Peptidase_M20"/>
    <property type="match status" value="1"/>
</dbReference>
<evidence type="ECO:0000256" key="1">
    <source>
        <dbReference type="ARBA" id="ARBA00006247"/>
    </source>
</evidence>
<keyword evidence="8" id="KW-1185">Reference proteome</keyword>
<dbReference type="Gene3D" id="3.30.70.360">
    <property type="match status" value="1"/>
</dbReference>
<dbReference type="GO" id="GO:0008233">
    <property type="term" value="F:peptidase activity"/>
    <property type="evidence" value="ECO:0007669"/>
    <property type="project" value="UniProtKB-KW"/>
</dbReference>
<dbReference type="Pfam" id="PF07687">
    <property type="entry name" value="M20_dimer"/>
    <property type="match status" value="1"/>
</dbReference>
<evidence type="ECO:0000256" key="3">
    <source>
        <dbReference type="ARBA" id="ARBA00022723"/>
    </source>
</evidence>
<sequence>MKRALILAALALLVLVAVLVVRTLRVTAPDYPAVTPPALALDSDALARRLAAALRFPTTADNPAAFKAFHGFLADSFPRTWQTLSPRFFGNSVLLHWRSGHDCAPTLLLAHQDVVPVSEPDQWQQPAFAGVLDDDFVWGRGALDDKGSLMGILEASEALLAAGQTPPCDIYLALGADEEIGGNQGAARIAAALKKQGLHFAMVLDEGGMVLPGAMLGIRQSVAVVGIAEKGYVTMKLVAHGEAGHSSRPPAHTAVGDLAAAVADLQAYPRPAHLSGPTWQMLESIAPYQGFGKRLVLSNLWLFKSLVRRQLEGKPATNALVRTTSAPTVFKAGVKDNVIPAQASALVNFRLAPGDDVDTLLADLKRRLPATIDVSIYQDFRSNPSAVSAVPSPQWQRLAGLIRTTLKVEDASPVVAPYLLVAGTDSRHYQGLSEQIFRFMPVRLGQQDLHRFHGRDERLARDQLATMVRFYAGVMMAPAGG</sequence>
<dbReference type="STRING" id="1177179.A11A3_03964"/>
<dbReference type="InterPro" id="IPR011650">
    <property type="entry name" value="Peptidase_M20_dimer"/>
</dbReference>
<evidence type="ECO:0000256" key="4">
    <source>
        <dbReference type="ARBA" id="ARBA00022801"/>
    </source>
</evidence>
<name>L0WF72_9GAMM</name>
<dbReference type="InterPro" id="IPR036264">
    <property type="entry name" value="Bact_exopeptidase_dim_dom"/>
</dbReference>
<dbReference type="SUPFAM" id="SSF53187">
    <property type="entry name" value="Zn-dependent exopeptidases"/>
    <property type="match status" value="1"/>
</dbReference>
<dbReference type="AlphaFoldDB" id="L0WF72"/>
<feature type="domain" description="Peptidase M20 dimerisation" evidence="6">
    <location>
        <begin position="227"/>
        <end position="368"/>
    </location>
</feature>
<dbReference type="Gene3D" id="1.10.150.900">
    <property type="match status" value="1"/>
</dbReference>
<dbReference type="Gene3D" id="3.40.630.10">
    <property type="entry name" value="Zn peptidases"/>
    <property type="match status" value="1"/>
</dbReference>
<keyword evidence="4" id="KW-0378">Hydrolase</keyword>
<organism evidence="7 8">
    <name type="scientific">Alcanivorax hongdengensis A-11-3</name>
    <dbReference type="NCBI Taxonomy" id="1177179"/>
    <lineage>
        <taxon>Bacteria</taxon>
        <taxon>Pseudomonadati</taxon>
        <taxon>Pseudomonadota</taxon>
        <taxon>Gammaproteobacteria</taxon>
        <taxon>Oceanospirillales</taxon>
        <taxon>Alcanivoracaceae</taxon>
        <taxon>Alcanivorax</taxon>
    </lineage>
</organism>
<evidence type="ECO:0000256" key="5">
    <source>
        <dbReference type="ARBA" id="ARBA00022833"/>
    </source>
</evidence>
<evidence type="ECO:0000259" key="6">
    <source>
        <dbReference type="Pfam" id="PF07687"/>
    </source>
</evidence>
<dbReference type="EMBL" id="AMRJ01000003">
    <property type="protein sequence ID" value="EKF75483.1"/>
    <property type="molecule type" value="Genomic_DNA"/>
</dbReference>
<dbReference type="eggNOG" id="COG0624">
    <property type="taxonomic scope" value="Bacteria"/>
</dbReference>
<dbReference type="PANTHER" id="PTHR45962:SF1">
    <property type="entry name" value="N-FATTY-ACYL-AMINO ACID SYNTHASE_HYDROLASE PM20D1"/>
    <property type="match status" value="1"/>
</dbReference>
<dbReference type="GO" id="GO:0006508">
    <property type="term" value="P:proteolysis"/>
    <property type="evidence" value="ECO:0007669"/>
    <property type="project" value="UniProtKB-KW"/>
</dbReference>
<evidence type="ECO:0000256" key="2">
    <source>
        <dbReference type="ARBA" id="ARBA00022670"/>
    </source>
</evidence>
<comment type="similarity">
    <text evidence="1">Belongs to the peptidase M20A family.</text>
</comment>
<comment type="caution">
    <text evidence="7">The sequence shown here is derived from an EMBL/GenBank/DDBJ whole genome shotgun (WGS) entry which is preliminary data.</text>
</comment>
<dbReference type="RefSeq" id="WP_008927979.1">
    <property type="nucleotide sequence ID" value="NZ_AMRJ01000003.1"/>
</dbReference>
<dbReference type="OrthoDB" id="3665926at2"/>
<proteinExistence type="inferred from homology"/>
<dbReference type="PATRIC" id="fig|1177179.3.peg.791"/>
<dbReference type="SUPFAM" id="SSF55031">
    <property type="entry name" value="Bacterial exopeptidase dimerisation domain"/>
    <property type="match status" value="1"/>
</dbReference>
<keyword evidence="5" id="KW-0862">Zinc</keyword>
<keyword evidence="2" id="KW-0645">Protease</keyword>
<protein>
    <recommendedName>
        <fullName evidence="6">Peptidase M20 dimerisation domain-containing protein</fullName>
    </recommendedName>
</protein>
<evidence type="ECO:0000313" key="7">
    <source>
        <dbReference type="EMBL" id="EKF75483.1"/>
    </source>
</evidence>
<evidence type="ECO:0000313" key="8">
    <source>
        <dbReference type="Proteomes" id="UP000010164"/>
    </source>
</evidence>
<dbReference type="Proteomes" id="UP000010164">
    <property type="component" value="Unassembled WGS sequence"/>
</dbReference>